<keyword evidence="3" id="KW-1185">Reference proteome</keyword>
<evidence type="ECO:0000313" key="3">
    <source>
        <dbReference type="Proteomes" id="UP000225706"/>
    </source>
</evidence>
<feature type="compositionally biased region" description="Basic and acidic residues" evidence="1">
    <location>
        <begin position="53"/>
        <end position="68"/>
    </location>
</feature>
<dbReference type="AlphaFoldDB" id="A0A2B4R3A0"/>
<protein>
    <submittedName>
        <fullName evidence="2">Uncharacterized protein</fullName>
    </submittedName>
</protein>
<feature type="region of interest" description="Disordered" evidence="1">
    <location>
        <begin position="1"/>
        <end position="113"/>
    </location>
</feature>
<organism evidence="2 3">
    <name type="scientific">Stylophora pistillata</name>
    <name type="common">Smooth cauliflower coral</name>
    <dbReference type="NCBI Taxonomy" id="50429"/>
    <lineage>
        <taxon>Eukaryota</taxon>
        <taxon>Metazoa</taxon>
        <taxon>Cnidaria</taxon>
        <taxon>Anthozoa</taxon>
        <taxon>Hexacorallia</taxon>
        <taxon>Scleractinia</taxon>
        <taxon>Astrocoeniina</taxon>
        <taxon>Pocilloporidae</taxon>
        <taxon>Stylophora</taxon>
    </lineage>
</organism>
<comment type="caution">
    <text evidence="2">The sequence shown here is derived from an EMBL/GenBank/DDBJ whole genome shotgun (WGS) entry which is preliminary data.</text>
</comment>
<evidence type="ECO:0000256" key="1">
    <source>
        <dbReference type="SAM" id="MobiDB-lite"/>
    </source>
</evidence>
<feature type="compositionally biased region" description="Low complexity" evidence="1">
    <location>
        <begin position="100"/>
        <end position="110"/>
    </location>
</feature>
<gene>
    <name evidence="2" type="ORF">AWC38_SpisGene25079</name>
</gene>
<feature type="non-terminal residue" evidence="2">
    <location>
        <position position="173"/>
    </location>
</feature>
<feature type="compositionally biased region" description="Basic and acidic residues" evidence="1">
    <location>
        <begin position="1"/>
        <end position="10"/>
    </location>
</feature>
<feature type="compositionally biased region" description="Low complexity" evidence="1">
    <location>
        <begin position="42"/>
        <end position="52"/>
    </location>
</feature>
<dbReference type="Proteomes" id="UP000225706">
    <property type="component" value="Unassembled WGS sequence"/>
</dbReference>
<name>A0A2B4R3A0_STYPI</name>
<dbReference type="EMBL" id="LSMT01002946">
    <property type="protein sequence ID" value="PFX11289.1"/>
    <property type="molecule type" value="Genomic_DNA"/>
</dbReference>
<accession>A0A2B4R3A0</accession>
<evidence type="ECO:0000313" key="2">
    <source>
        <dbReference type="EMBL" id="PFX11289.1"/>
    </source>
</evidence>
<sequence length="173" mass="18914">MRKSSAEAHAADVATDVEDQNSEAFSLTSESDDESLVNSVFASSDSTKSTSADQERDAMRKSSAEAHAADVATDVEDQNSEAFSLTSESDDESLVNSVFASSDSTKSTSADQERDNSQFSDLFRCIQEVLDQRDVQPLFVNVDFKEICHQAVRAKKVLVLAIFYPGNNEEHMA</sequence>
<reference evidence="3" key="1">
    <citation type="journal article" date="2017" name="bioRxiv">
        <title>Comparative analysis of the genomes of Stylophora pistillata and Acropora digitifera provides evidence for extensive differences between species of corals.</title>
        <authorList>
            <person name="Voolstra C.R."/>
            <person name="Li Y."/>
            <person name="Liew Y.J."/>
            <person name="Baumgarten S."/>
            <person name="Zoccola D."/>
            <person name="Flot J.-F."/>
            <person name="Tambutte S."/>
            <person name="Allemand D."/>
            <person name="Aranda M."/>
        </authorList>
    </citation>
    <scope>NUCLEOTIDE SEQUENCE [LARGE SCALE GENOMIC DNA]</scope>
</reference>
<proteinExistence type="predicted"/>